<protein>
    <submittedName>
        <fullName evidence="1">Uncharacterized protein</fullName>
    </submittedName>
</protein>
<accession>A0A1G4QZJ0</accession>
<dbReference type="EMBL" id="FMTM01000002">
    <property type="protein sequence ID" value="SCW50012.1"/>
    <property type="molecule type" value="Genomic_DNA"/>
</dbReference>
<gene>
    <name evidence="1" type="ORF">SAMN02927900_02070</name>
</gene>
<dbReference type="Proteomes" id="UP000199542">
    <property type="component" value="Unassembled WGS sequence"/>
</dbReference>
<reference evidence="1 2" key="1">
    <citation type="submission" date="2016-10" db="EMBL/GenBank/DDBJ databases">
        <authorList>
            <person name="de Groot N.N."/>
        </authorList>
    </citation>
    <scope>NUCLEOTIDE SEQUENCE [LARGE SCALE GENOMIC DNA]</scope>
    <source>
        <strain evidence="1 2">CGMCC 1.3401</strain>
    </source>
</reference>
<sequence>MSPIKDTRVNVDPADRGFDRLSDDFGGARISRMALDHDRAPGRQCGRRIVAGG</sequence>
<organism evidence="1 2">
    <name type="scientific">Rhizobium mongolense subsp. loessense</name>
    <dbReference type="NCBI Taxonomy" id="158890"/>
    <lineage>
        <taxon>Bacteria</taxon>
        <taxon>Pseudomonadati</taxon>
        <taxon>Pseudomonadota</taxon>
        <taxon>Alphaproteobacteria</taxon>
        <taxon>Hyphomicrobiales</taxon>
        <taxon>Rhizobiaceae</taxon>
        <taxon>Rhizobium/Agrobacterium group</taxon>
        <taxon>Rhizobium</taxon>
    </lineage>
</organism>
<dbReference type="AlphaFoldDB" id="A0A1G4QZJ0"/>
<evidence type="ECO:0000313" key="2">
    <source>
        <dbReference type="Proteomes" id="UP000199542"/>
    </source>
</evidence>
<evidence type="ECO:0000313" key="1">
    <source>
        <dbReference type="EMBL" id="SCW50012.1"/>
    </source>
</evidence>
<proteinExistence type="predicted"/>
<name>A0A1G4QZJ0_9HYPH</name>